<reference evidence="10" key="1">
    <citation type="journal article" date="2014" name="Nat. Commun.">
        <title>Genomic adaptations of the halophilic Dead Sea filamentous fungus Eurotium rubrum.</title>
        <authorList>
            <person name="Kis-Papo T."/>
            <person name="Weig A.R."/>
            <person name="Riley R."/>
            <person name="Persoh D."/>
            <person name="Salamov A."/>
            <person name="Sun H."/>
            <person name="Lipzen A."/>
            <person name="Wasser S.P."/>
            <person name="Rambold G."/>
            <person name="Grigoriev I.V."/>
            <person name="Nevo E."/>
        </authorList>
    </citation>
    <scope>NUCLEOTIDE SEQUENCE [LARGE SCALE GENOMIC DNA]</scope>
    <source>
        <strain evidence="10">CBS 135680</strain>
    </source>
</reference>
<evidence type="ECO:0000256" key="4">
    <source>
        <dbReference type="ARBA" id="ARBA00023136"/>
    </source>
</evidence>
<dbReference type="Pfam" id="PF10337">
    <property type="entry name" value="ArAE_2_N"/>
    <property type="match status" value="1"/>
</dbReference>
<dbReference type="HOGENOM" id="CLU_001788_0_1_1"/>
<feature type="transmembrane region" description="Helical" evidence="6">
    <location>
        <begin position="84"/>
        <end position="106"/>
    </location>
</feature>
<gene>
    <name evidence="9" type="ORF">EURHEDRAFT_289872</name>
</gene>
<feature type="transmembrane region" description="Helical" evidence="6">
    <location>
        <begin position="126"/>
        <end position="148"/>
    </location>
</feature>
<feature type="transmembrane region" description="Helical" evidence="6">
    <location>
        <begin position="687"/>
        <end position="704"/>
    </location>
</feature>
<protein>
    <submittedName>
        <fullName evidence="9">MFS transporter</fullName>
    </submittedName>
</protein>
<dbReference type="OrthoDB" id="2274698at2759"/>
<dbReference type="InterPro" id="IPR018823">
    <property type="entry name" value="ArAE_2_N"/>
</dbReference>
<dbReference type="AlphaFoldDB" id="A0A017S2U0"/>
<evidence type="ECO:0000313" key="10">
    <source>
        <dbReference type="Proteomes" id="UP000019804"/>
    </source>
</evidence>
<feature type="domain" description="Putative ER transporter 6TM N-terminal" evidence="7">
    <location>
        <begin position="26"/>
        <end position="344"/>
    </location>
</feature>
<feature type="transmembrane region" description="Helical" evidence="6">
    <location>
        <begin position="609"/>
        <end position="627"/>
    </location>
</feature>
<dbReference type="Pfam" id="PF13515">
    <property type="entry name" value="FUSC_2"/>
    <property type="match status" value="1"/>
</dbReference>
<feature type="region of interest" description="Disordered" evidence="5">
    <location>
        <begin position="259"/>
        <end position="281"/>
    </location>
</feature>
<proteinExistence type="predicted"/>
<evidence type="ECO:0000256" key="2">
    <source>
        <dbReference type="ARBA" id="ARBA00022692"/>
    </source>
</evidence>
<feature type="compositionally biased region" description="Polar residues" evidence="5">
    <location>
        <begin position="551"/>
        <end position="570"/>
    </location>
</feature>
<feature type="domain" description="Integral membrane bound transporter" evidence="8">
    <location>
        <begin position="622"/>
        <end position="769"/>
    </location>
</feature>
<feature type="transmembrane region" description="Helical" evidence="6">
    <location>
        <begin position="709"/>
        <end position="728"/>
    </location>
</feature>
<feature type="transmembrane region" description="Helical" evidence="6">
    <location>
        <begin position="748"/>
        <end position="776"/>
    </location>
</feature>
<dbReference type="GO" id="GO:0016020">
    <property type="term" value="C:membrane"/>
    <property type="evidence" value="ECO:0007669"/>
    <property type="project" value="UniProtKB-SubCell"/>
</dbReference>
<sequence>MVPYERSRSSKLLRTLHPSSLCSRLELDIRSFSIMLKGALPPAIVIAINQSDAIADITLTIGYISALISVLSQGLLPRAKFMKIMLFNLLATCVSASLCCLAVFCAVKARQNSTPVDASEGVKDGYNSDSCAVSAIWLIFMIWGANTLRAWKPMELQDPMVAFSIFSCVTITRGGTFITVDEGLSFITRLLKGFMLGFAIATGVSLFILPITSRGHVSQDIRGYVSQIDAVLQAQLSFVKRSSTSGVWTGDQGLLERTRTAQSGISGNGGTEPNGESSLDSKRQKLGAAIGKLNALHGKLQSDLFYSKDEFAWGKLSAGDLTKIGDLLRSVMLPLSGMAMLPDILDMTVNGERTRGNSIGSVDDSEEDNVKRSEIRKVVETLEERLGSCTDLMRSGLQYVLVTLNLVKRRQLEKQLKARNNNSSVHDEESKGGILDPLQEDFTSQFEQALYRYHAQRKELPEALAYLEAFSSPEKHDGNSTKSTSEMLADPDVRQEFFLIVYMDHLQHDLLHATLDLIKFADIKVSDGTMKRSRLIFPKQGSIWNWMTSSFTKQPPRRQSTISDLSTYQDPTPEPFPDSETLPPSNVFEKASSILRQISRLIRSEKSMFGFRVAAAAFCVGIVAYLYQTQEFFIRQRGIWAMIVIVIGMSPTSGQTMFGFVARIAATVVSLALSLIVWYIVDGRTPGVIVFLYLANVFEYYFYLKTPQYFGAAMIAIVTLNVIVGYELQVRKLGLETATSNGQPYYPIYLFGPYKLATVAIGCGISFFWVVFPYPITAKSRLRKMLGRGLFVLAEFYSAMHATVEVWLGEVDTTGTAENSTIAIQEGNRSHEKLAKHRQTLFKEEMALLNALHAHSHFTAFEPPIGGKFPKQTYDALISETQRMLTAMALMAHTTQKLSIQHPKHQNQQHQRNETPWSTHLAHIAQTSPTFNSHAPTSLLCHLSASLTNAQPLPPFLAAGVSFPLAREIKKIDGELLSIRYIEDAGFSAFVALEVLRSIVGVSLQELLSNVRRLVGEITFDFGEDVDGDQERGRLMSLADRD</sequence>
<feature type="region of interest" description="Disordered" evidence="5">
    <location>
        <begin position="551"/>
        <end position="584"/>
    </location>
</feature>
<dbReference type="PANTHER" id="PTHR37994">
    <property type="entry name" value="ARAE_2_N DOMAIN-CONTAINING PROTEIN-RELATED"/>
    <property type="match status" value="1"/>
</dbReference>
<feature type="transmembrane region" description="Helical" evidence="6">
    <location>
        <begin position="186"/>
        <end position="209"/>
    </location>
</feature>
<evidence type="ECO:0000256" key="5">
    <source>
        <dbReference type="SAM" id="MobiDB-lite"/>
    </source>
</evidence>
<dbReference type="RefSeq" id="XP_040634170.1">
    <property type="nucleotide sequence ID" value="XM_040778227.1"/>
</dbReference>
<name>A0A017S2U0_ASPRC</name>
<feature type="transmembrane region" description="Helical" evidence="6">
    <location>
        <begin position="661"/>
        <end position="681"/>
    </location>
</feature>
<accession>A0A017S2U0</accession>
<evidence type="ECO:0000256" key="6">
    <source>
        <dbReference type="SAM" id="Phobius"/>
    </source>
</evidence>
<dbReference type="PANTHER" id="PTHR37994:SF4">
    <property type="entry name" value="ER TRANSPORTER 6TM N-TERMINAL DOMAIN-CONTAINING PROTEIN-RELATED"/>
    <property type="match status" value="1"/>
</dbReference>
<evidence type="ECO:0000256" key="3">
    <source>
        <dbReference type="ARBA" id="ARBA00022989"/>
    </source>
</evidence>
<keyword evidence="3 6" id="KW-1133">Transmembrane helix</keyword>
<dbReference type="EMBL" id="KK088458">
    <property type="protein sequence ID" value="EYE90480.1"/>
    <property type="molecule type" value="Genomic_DNA"/>
</dbReference>
<keyword evidence="10" id="KW-1185">Reference proteome</keyword>
<organism evidence="9 10">
    <name type="scientific">Aspergillus ruber (strain CBS 135680)</name>
    <dbReference type="NCBI Taxonomy" id="1388766"/>
    <lineage>
        <taxon>Eukaryota</taxon>
        <taxon>Fungi</taxon>
        <taxon>Dikarya</taxon>
        <taxon>Ascomycota</taxon>
        <taxon>Pezizomycotina</taxon>
        <taxon>Eurotiomycetes</taxon>
        <taxon>Eurotiomycetidae</taxon>
        <taxon>Eurotiales</taxon>
        <taxon>Aspergillaceae</taxon>
        <taxon>Aspergillus</taxon>
        <taxon>Aspergillus subgen. Aspergillus</taxon>
    </lineage>
</organism>
<evidence type="ECO:0000313" key="9">
    <source>
        <dbReference type="EMBL" id="EYE90480.1"/>
    </source>
</evidence>
<comment type="subcellular location">
    <subcellularLocation>
        <location evidence="1">Membrane</location>
        <topology evidence="1">Multi-pass membrane protein</topology>
    </subcellularLocation>
</comment>
<dbReference type="GeneID" id="63693351"/>
<evidence type="ECO:0000259" key="7">
    <source>
        <dbReference type="Pfam" id="PF10337"/>
    </source>
</evidence>
<feature type="transmembrane region" description="Helical" evidence="6">
    <location>
        <begin position="160"/>
        <end position="180"/>
    </location>
</feature>
<feature type="transmembrane region" description="Helical" evidence="6">
    <location>
        <begin position="54"/>
        <end position="72"/>
    </location>
</feature>
<evidence type="ECO:0000256" key="1">
    <source>
        <dbReference type="ARBA" id="ARBA00004141"/>
    </source>
</evidence>
<dbReference type="STRING" id="1388766.A0A017S2U0"/>
<keyword evidence="4 6" id="KW-0472">Membrane</keyword>
<evidence type="ECO:0000259" key="8">
    <source>
        <dbReference type="Pfam" id="PF13515"/>
    </source>
</evidence>
<dbReference type="Proteomes" id="UP000019804">
    <property type="component" value="Unassembled WGS sequence"/>
</dbReference>
<keyword evidence="2 6" id="KW-0812">Transmembrane</keyword>
<dbReference type="InterPro" id="IPR049453">
    <property type="entry name" value="Memb_transporter_dom"/>
</dbReference>